<sequence>MIVGERIHMELKREHVEWLSIVRYQSDLAENQAKEPEPLNAVSISTIHDAVESMLSLIAEAHQVATPSKDFAKLFDTVSNCMKTRGDDLSGHRHAMIALNNARVGFKHHGNQSNKQTIDRHIANGLNFLADAAEQGLNAPFAEVSLLGFVRDPKVREYIHRADDCSSGAVEDRMLAFQYLRLGFETLVQGYQQSKSYYPGRPLITTKPSFLPSVFDIRDHGGKVGEKAFEWLENLDSWVRILVLGIDVQEYTFFLAYTPGVLMTLGGRAHFSWRPGPDLSDDVFRRCRQFVVESAIRLGRRDFAYDAWNACQSLPEDQRNTGISRVMAPDENGLLTPHEDRGDATSAEETR</sequence>
<name>U7V294_9MICC</name>
<organism evidence="2 3">
    <name type="scientific">Rothia aeria F0184</name>
    <dbReference type="NCBI Taxonomy" id="888019"/>
    <lineage>
        <taxon>Bacteria</taxon>
        <taxon>Bacillati</taxon>
        <taxon>Actinomycetota</taxon>
        <taxon>Actinomycetes</taxon>
        <taxon>Micrococcales</taxon>
        <taxon>Micrococcaceae</taxon>
        <taxon>Rothia</taxon>
    </lineage>
</organism>
<reference evidence="2 3" key="1">
    <citation type="submission" date="2013-08" db="EMBL/GenBank/DDBJ databases">
        <authorList>
            <person name="Weinstock G."/>
            <person name="Sodergren E."/>
            <person name="Wylie T."/>
            <person name="Fulton L."/>
            <person name="Fulton R."/>
            <person name="Fronick C."/>
            <person name="O'Laughlin M."/>
            <person name="Godfrey J."/>
            <person name="Miner T."/>
            <person name="Herter B."/>
            <person name="Appelbaum E."/>
            <person name="Cordes M."/>
            <person name="Lek S."/>
            <person name="Wollam A."/>
            <person name="Pepin K.H."/>
            <person name="Palsikar V.B."/>
            <person name="Mitreva M."/>
            <person name="Wilson R.K."/>
        </authorList>
    </citation>
    <scope>NUCLEOTIDE SEQUENCE [LARGE SCALE GENOMIC DNA]</scope>
    <source>
        <strain evidence="2 3">F0184</strain>
    </source>
</reference>
<evidence type="ECO:0000313" key="3">
    <source>
        <dbReference type="Proteomes" id="UP000017174"/>
    </source>
</evidence>
<evidence type="ECO:0000313" key="2">
    <source>
        <dbReference type="EMBL" id="ERT65660.1"/>
    </source>
</evidence>
<dbReference type="AlphaFoldDB" id="U7V294"/>
<dbReference type="Proteomes" id="UP000017174">
    <property type="component" value="Unassembled WGS sequence"/>
</dbReference>
<dbReference type="HOGENOM" id="CLU_072286_0_0_11"/>
<comment type="caution">
    <text evidence="2">The sequence shown here is derived from an EMBL/GenBank/DDBJ whole genome shotgun (WGS) entry which is preliminary data.</text>
</comment>
<protein>
    <submittedName>
        <fullName evidence="2">Uncharacterized protein</fullName>
    </submittedName>
</protein>
<gene>
    <name evidence="2" type="ORF">HMPREF0742_01772</name>
</gene>
<dbReference type="EMBL" id="AXZG01000051">
    <property type="protein sequence ID" value="ERT65660.1"/>
    <property type="molecule type" value="Genomic_DNA"/>
</dbReference>
<dbReference type="PATRIC" id="fig|888019.4.peg.1494"/>
<evidence type="ECO:0000256" key="1">
    <source>
        <dbReference type="SAM" id="MobiDB-lite"/>
    </source>
</evidence>
<feature type="region of interest" description="Disordered" evidence="1">
    <location>
        <begin position="328"/>
        <end position="351"/>
    </location>
</feature>
<proteinExistence type="predicted"/>
<accession>U7V294</accession>
<feature type="compositionally biased region" description="Basic and acidic residues" evidence="1">
    <location>
        <begin position="337"/>
        <end position="351"/>
    </location>
</feature>